<keyword evidence="1" id="KW-0813">Transport</keyword>
<comment type="subcellular location">
    <subcellularLocation>
        <location evidence="1">Endoplasmic reticulum membrane</location>
    </subcellularLocation>
</comment>
<gene>
    <name evidence="3" type="ORF">KIN20_037971</name>
</gene>
<comment type="similarity">
    <text evidence="1">Belongs to the GPI inositol-deacylase family.</text>
</comment>
<evidence type="ECO:0000256" key="1">
    <source>
        <dbReference type="RuleBase" id="RU365011"/>
    </source>
</evidence>
<dbReference type="PANTHER" id="PTHR48187">
    <property type="entry name" value="LD21810P"/>
    <property type="match status" value="1"/>
</dbReference>
<accession>A0AAD5WLB3</accession>
<dbReference type="Gene3D" id="3.40.50.1820">
    <property type="entry name" value="alpha/beta hydrolase"/>
    <property type="match status" value="1"/>
</dbReference>
<evidence type="ECO:0000259" key="2">
    <source>
        <dbReference type="Pfam" id="PF07819"/>
    </source>
</evidence>
<dbReference type="PANTHER" id="PTHR48187:SF2">
    <property type="entry name" value="LD21810P"/>
    <property type="match status" value="1"/>
</dbReference>
<name>A0AAD5WLB3_PARTN</name>
<dbReference type="EC" id="3.1.-.-" evidence="1"/>
<sequence length="179" mass="19860">MESLQVRADRFKHQLDAAGVGKRPVIFICHSMGGLLAKQLLLDLPELAKKTVGLLFIATPHRGSPIASWGYSIFHPTADVLFLLEENPLNRKLNEEFSSISDKIPVIVSMAETKESDLIGRAKGLIVPTQSAVFEKGAVYHIEEVHHNVCKPSERTSPSYGVVLNFIRDSIHAAKKMKY</sequence>
<feature type="domain" description="GPI inositol-deacylase PGAP1-like alpha/beta" evidence="2">
    <location>
        <begin position="21"/>
        <end position="83"/>
    </location>
</feature>
<evidence type="ECO:0000313" key="3">
    <source>
        <dbReference type="EMBL" id="KAJ1374869.1"/>
    </source>
</evidence>
<dbReference type="InterPro" id="IPR029058">
    <property type="entry name" value="AB_hydrolase_fold"/>
</dbReference>
<proteinExistence type="inferred from homology"/>
<dbReference type="Proteomes" id="UP001196413">
    <property type="component" value="Unassembled WGS sequence"/>
</dbReference>
<dbReference type="AlphaFoldDB" id="A0AAD5WLB3"/>
<keyword evidence="1" id="KW-0653">Protein transport</keyword>
<dbReference type="EMBL" id="JAHQIW010007493">
    <property type="protein sequence ID" value="KAJ1374869.1"/>
    <property type="molecule type" value="Genomic_DNA"/>
</dbReference>
<evidence type="ECO:0000313" key="4">
    <source>
        <dbReference type="Proteomes" id="UP001196413"/>
    </source>
</evidence>
<dbReference type="InterPro" id="IPR012908">
    <property type="entry name" value="PGAP1-ab_dom-like"/>
</dbReference>
<dbReference type="GO" id="GO:0005789">
    <property type="term" value="C:endoplasmic reticulum membrane"/>
    <property type="evidence" value="ECO:0007669"/>
    <property type="project" value="UniProtKB-SubCell"/>
</dbReference>
<protein>
    <recommendedName>
        <fullName evidence="1">GPI inositol-deacylase</fullName>
        <ecNumber evidence="1">3.1.-.-</ecNumber>
    </recommendedName>
</protein>
<dbReference type="Pfam" id="PF07819">
    <property type="entry name" value="PGAP1"/>
    <property type="match status" value="1"/>
</dbReference>
<keyword evidence="1" id="KW-0256">Endoplasmic reticulum</keyword>
<dbReference type="SUPFAM" id="SSF53474">
    <property type="entry name" value="alpha/beta-Hydrolases"/>
    <property type="match status" value="1"/>
</dbReference>
<dbReference type="GO" id="GO:0015031">
    <property type="term" value="P:protein transport"/>
    <property type="evidence" value="ECO:0007669"/>
    <property type="project" value="UniProtKB-KW"/>
</dbReference>
<comment type="caution">
    <text evidence="3">The sequence shown here is derived from an EMBL/GenBank/DDBJ whole genome shotgun (WGS) entry which is preliminary data.</text>
</comment>
<keyword evidence="1" id="KW-0378">Hydrolase</keyword>
<organism evidence="3 4">
    <name type="scientific">Parelaphostrongylus tenuis</name>
    <name type="common">Meningeal worm</name>
    <dbReference type="NCBI Taxonomy" id="148309"/>
    <lineage>
        <taxon>Eukaryota</taxon>
        <taxon>Metazoa</taxon>
        <taxon>Ecdysozoa</taxon>
        <taxon>Nematoda</taxon>
        <taxon>Chromadorea</taxon>
        <taxon>Rhabditida</taxon>
        <taxon>Rhabditina</taxon>
        <taxon>Rhabditomorpha</taxon>
        <taxon>Strongyloidea</taxon>
        <taxon>Metastrongylidae</taxon>
        <taxon>Parelaphostrongylus</taxon>
    </lineage>
</organism>
<keyword evidence="1" id="KW-0472">Membrane</keyword>
<keyword evidence="4" id="KW-1185">Reference proteome</keyword>
<reference evidence="3" key="1">
    <citation type="submission" date="2021-06" db="EMBL/GenBank/DDBJ databases">
        <title>Parelaphostrongylus tenuis whole genome reference sequence.</title>
        <authorList>
            <person name="Garwood T.J."/>
            <person name="Larsen P.A."/>
            <person name="Fountain-Jones N.M."/>
            <person name="Garbe J.R."/>
            <person name="Macchietto M.G."/>
            <person name="Kania S.A."/>
            <person name="Gerhold R.W."/>
            <person name="Richards J.E."/>
            <person name="Wolf T.M."/>
        </authorList>
    </citation>
    <scope>NUCLEOTIDE SEQUENCE</scope>
    <source>
        <strain evidence="3">MNPRO001-30</strain>
        <tissue evidence="3">Meninges</tissue>
    </source>
</reference>
<comment type="function">
    <text evidence="1">Involved in inositol deacylation of GPI-anchored proteins which plays important roles in the quality control and ER-associated degradation of GPI-anchored proteins.</text>
</comment>
<dbReference type="GO" id="GO:0016788">
    <property type="term" value="F:hydrolase activity, acting on ester bonds"/>
    <property type="evidence" value="ECO:0007669"/>
    <property type="project" value="InterPro"/>
</dbReference>